<dbReference type="SFLD" id="SFLDG00358">
    <property type="entry name" value="Main_(cytGST)"/>
    <property type="match status" value="1"/>
</dbReference>
<feature type="coiled-coil region" evidence="5">
    <location>
        <begin position="284"/>
        <end position="311"/>
    </location>
</feature>
<evidence type="ECO:0000256" key="4">
    <source>
        <dbReference type="ARBA" id="ARBA00047960"/>
    </source>
</evidence>
<evidence type="ECO:0000256" key="1">
    <source>
        <dbReference type="ARBA" id="ARBA00007409"/>
    </source>
</evidence>
<feature type="domain" description="GST C-terminal" evidence="7">
    <location>
        <begin position="141"/>
        <end position="270"/>
    </location>
</feature>
<dbReference type="Pfam" id="PF00043">
    <property type="entry name" value="GST_C"/>
    <property type="match status" value="1"/>
</dbReference>
<keyword evidence="5" id="KW-0175">Coiled coil</keyword>
<evidence type="ECO:0000256" key="3">
    <source>
        <dbReference type="ARBA" id="ARBA00022679"/>
    </source>
</evidence>
<dbReference type="SFLD" id="SFLDS00019">
    <property type="entry name" value="Glutathione_Transferase_(cytos"/>
    <property type="match status" value="1"/>
</dbReference>
<dbReference type="VEuPathDB" id="FungiDB:ASPBRDRAFT_503913"/>
<dbReference type="PANTHER" id="PTHR44051:SF20">
    <property type="entry name" value="GLUTATHIONE TRANSFERASE 1 (EUROFUNG)"/>
    <property type="match status" value="1"/>
</dbReference>
<evidence type="ECO:0000313" key="9">
    <source>
        <dbReference type="Proteomes" id="UP000184499"/>
    </source>
</evidence>
<dbReference type="Gene3D" id="1.20.1050.130">
    <property type="match status" value="2"/>
</dbReference>
<dbReference type="Proteomes" id="UP000184499">
    <property type="component" value="Unassembled WGS sequence"/>
</dbReference>
<dbReference type="SUPFAM" id="SSF47616">
    <property type="entry name" value="GST C-terminal domain-like"/>
    <property type="match status" value="1"/>
</dbReference>
<dbReference type="InterPro" id="IPR036282">
    <property type="entry name" value="Glutathione-S-Trfase_C_sf"/>
</dbReference>
<evidence type="ECO:0000313" key="8">
    <source>
        <dbReference type="EMBL" id="OJJ73455.1"/>
    </source>
</evidence>
<evidence type="ECO:0000259" key="6">
    <source>
        <dbReference type="PROSITE" id="PS50404"/>
    </source>
</evidence>
<dbReference type="InterPro" id="IPR036249">
    <property type="entry name" value="Thioredoxin-like_sf"/>
</dbReference>
<dbReference type="InterPro" id="IPR004045">
    <property type="entry name" value="Glutathione_S-Trfase_N"/>
</dbReference>
<dbReference type="EC" id="2.5.1.18" evidence="2"/>
<proteinExistence type="inferred from homology"/>
<dbReference type="PROSITE" id="PS50404">
    <property type="entry name" value="GST_NTER"/>
    <property type="match status" value="1"/>
</dbReference>
<name>A0A1L9UP01_ASPBC</name>
<evidence type="ECO:0000256" key="2">
    <source>
        <dbReference type="ARBA" id="ARBA00012452"/>
    </source>
</evidence>
<dbReference type="GO" id="GO:0004364">
    <property type="term" value="F:glutathione transferase activity"/>
    <property type="evidence" value="ECO:0007669"/>
    <property type="project" value="UniProtKB-EC"/>
</dbReference>
<evidence type="ECO:0000259" key="7">
    <source>
        <dbReference type="PROSITE" id="PS50405"/>
    </source>
</evidence>
<keyword evidence="9" id="KW-1185">Reference proteome</keyword>
<dbReference type="InterPro" id="IPR004046">
    <property type="entry name" value="GST_C"/>
</dbReference>
<dbReference type="AlphaFoldDB" id="A0A1L9UP01"/>
<dbReference type="CDD" id="cd10293">
    <property type="entry name" value="GST_C_Ure2p"/>
    <property type="match status" value="1"/>
</dbReference>
<feature type="domain" description="GST N-terminal" evidence="6">
    <location>
        <begin position="5"/>
        <end position="134"/>
    </location>
</feature>
<evidence type="ECO:0000256" key="5">
    <source>
        <dbReference type="SAM" id="Coils"/>
    </source>
</evidence>
<comment type="similarity">
    <text evidence="1">Belongs to the GST superfamily.</text>
</comment>
<dbReference type="InterPro" id="IPR040079">
    <property type="entry name" value="Glutathione_S-Trfase"/>
</dbReference>
<accession>A0A1L9UP01</accession>
<sequence>MTNLKPITVWLTPSGPNPWKVIVILEELNIPYKINSFGFEDVKKPPFININPNGRVPGISIIPSSPHFPTPILSPLLPTIPNNYIASLHITNHLTTKTAIQDPNTTTNTTNIPFTLWESGAIIQYLIDLYDPTHKLTYPPTTPEKHLLNQYLHFQMSGQGPYYGQCGWFSVLAPEKLPTAITRYQNEIHRVLSVLNTILTGRTWLVGEKCTYADLAFLPWNCQLGMLIPDADGGDILEPYPWVKAWQERMEGRESWKRAMEVRERLMREQGLGVNGMPEGVKDIGEYEEIIKKKEEEKKRMMDEERVNEEEGVLGCVGVGNLNGYQEKVVSRQSETTEDDDRWDEGTGVMGCYRIGA</sequence>
<reference evidence="9" key="1">
    <citation type="journal article" date="2017" name="Genome Biol.">
        <title>Comparative genomics reveals high biological diversity and specific adaptations in the industrially and medically important fungal genus Aspergillus.</title>
        <authorList>
            <person name="de Vries R.P."/>
            <person name="Riley R."/>
            <person name="Wiebenga A."/>
            <person name="Aguilar-Osorio G."/>
            <person name="Amillis S."/>
            <person name="Uchima C.A."/>
            <person name="Anderluh G."/>
            <person name="Asadollahi M."/>
            <person name="Askin M."/>
            <person name="Barry K."/>
            <person name="Battaglia E."/>
            <person name="Bayram O."/>
            <person name="Benocci T."/>
            <person name="Braus-Stromeyer S.A."/>
            <person name="Caldana C."/>
            <person name="Canovas D."/>
            <person name="Cerqueira G.C."/>
            <person name="Chen F."/>
            <person name="Chen W."/>
            <person name="Choi C."/>
            <person name="Clum A."/>
            <person name="Dos Santos R.A."/>
            <person name="Damasio A.R."/>
            <person name="Diallinas G."/>
            <person name="Emri T."/>
            <person name="Fekete E."/>
            <person name="Flipphi M."/>
            <person name="Freyberg S."/>
            <person name="Gallo A."/>
            <person name="Gournas C."/>
            <person name="Habgood R."/>
            <person name="Hainaut M."/>
            <person name="Harispe M.L."/>
            <person name="Henrissat B."/>
            <person name="Hilden K.S."/>
            <person name="Hope R."/>
            <person name="Hossain A."/>
            <person name="Karabika E."/>
            <person name="Karaffa L."/>
            <person name="Karanyi Z."/>
            <person name="Krasevec N."/>
            <person name="Kuo A."/>
            <person name="Kusch H."/>
            <person name="LaButti K."/>
            <person name="Lagendijk E.L."/>
            <person name="Lapidus A."/>
            <person name="Levasseur A."/>
            <person name="Lindquist E."/>
            <person name="Lipzen A."/>
            <person name="Logrieco A.F."/>
            <person name="MacCabe A."/>
            <person name="Maekelae M.R."/>
            <person name="Malavazi I."/>
            <person name="Melin P."/>
            <person name="Meyer V."/>
            <person name="Mielnichuk N."/>
            <person name="Miskei M."/>
            <person name="Molnar A.P."/>
            <person name="Mule G."/>
            <person name="Ngan C.Y."/>
            <person name="Orejas M."/>
            <person name="Orosz E."/>
            <person name="Ouedraogo J.P."/>
            <person name="Overkamp K.M."/>
            <person name="Park H.-S."/>
            <person name="Perrone G."/>
            <person name="Piumi F."/>
            <person name="Punt P.J."/>
            <person name="Ram A.F."/>
            <person name="Ramon A."/>
            <person name="Rauscher S."/>
            <person name="Record E."/>
            <person name="Riano-Pachon D.M."/>
            <person name="Robert V."/>
            <person name="Roehrig J."/>
            <person name="Ruller R."/>
            <person name="Salamov A."/>
            <person name="Salih N.S."/>
            <person name="Samson R.A."/>
            <person name="Sandor E."/>
            <person name="Sanguinetti M."/>
            <person name="Schuetze T."/>
            <person name="Sepcic K."/>
            <person name="Shelest E."/>
            <person name="Sherlock G."/>
            <person name="Sophianopoulou V."/>
            <person name="Squina F.M."/>
            <person name="Sun H."/>
            <person name="Susca A."/>
            <person name="Todd R.B."/>
            <person name="Tsang A."/>
            <person name="Unkles S.E."/>
            <person name="van de Wiele N."/>
            <person name="van Rossen-Uffink D."/>
            <person name="Oliveira J.V."/>
            <person name="Vesth T.C."/>
            <person name="Visser J."/>
            <person name="Yu J.-H."/>
            <person name="Zhou M."/>
            <person name="Andersen M.R."/>
            <person name="Archer D.B."/>
            <person name="Baker S.E."/>
            <person name="Benoit I."/>
            <person name="Brakhage A.A."/>
            <person name="Braus G.H."/>
            <person name="Fischer R."/>
            <person name="Frisvad J.C."/>
            <person name="Goldman G.H."/>
            <person name="Houbraken J."/>
            <person name="Oakley B."/>
            <person name="Pocsi I."/>
            <person name="Scazzocchio C."/>
            <person name="Seiboth B."/>
            <person name="vanKuyk P.A."/>
            <person name="Wortman J."/>
            <person name="Dyer P.S."/>
            <person name="Grigoriev I.V."/>
        </authorList>
    </citation>
    <scope>NUCLEOTIDE SEQUENCE [LARGE SCALE GENOMIC DNA]</scope>
    <source>
        <strain evidence="9">CBS 101740 / IMI 381727 / IBT 21946</strain>
    </source>
</reference>
<dbReference type="PANTHER" id="PTHR44051">
    <property type="entry name" value="GLUTATHIONE S-TRANSFERASE-RELATED"/>
    <property type="match status" value="1"/>
</dbReference>
<dbReference type="OrthoDB" id="422574at2759"/>
<dbReference type="InterPro" id="IPR010987">
    <property type="entry name" value="Glutathione-S-Trfase_C-like"/>
</dbReference>
<dbReference type="GeneID" id="93579020"/>
<dbReference type="STRING" id="767769.A0A1L9UP01"/>
<dbReference type="RefSeq" id="XP_067480703.1">
    <property type="nucleotide sequence ID" value="XM_067626532.1"/>
</dbReference>
<protein>
    <recommendedName>
        <fullName evidence="2">glutathione transferase</fullName>
        <ecNumber evidence="2">2.5.1.18</ecNumber>
    </recommendedName>
</protein>
<dbReference type="EMBL" id="KV878682">
    <property type="protein sequence ID" value="OJJ73455.1"/>
    <property type="molecule type" value="Genomic_DNA"/>
</dbReference>
<comment type="catalytic activity">
    <reaction evidence="4">
        <text>RX + glutathione = an S-substituted glutathione + a halide anion + H(+)</text>
        <dbReference type="Rhea" id="RHEA:16437"/>
        <dbReference type="ChEBI" id="CHEBI:15378"/>
        <dbReference type="ChEBI" id="CHEBI:16042"/>
        <dbReference type="ChEBI" id="CHEBI:17792"/>
        <dbReference type="ChEBI" id="CHEBI:57925"/>
        <dbReference type="ChEBI" id="CHEBI:90779"/>
        <dbReference type="EC" id="2.5.1.18"/>
    </reaction>
</comment>
<dbReference type="OMA" id="MEGRESW"/>
<dbReference type="PROSITE" id="PS50405">
    <property type="entry name" value="GST_CTER"/>
    <property type="match status" value="1"/>
</dbReference>
<keyword evidence="3" id="KW-0808">Transferase</keyword>
<organism evidence="8 9">
    <name type="scientific">Aspergillus brasiliensis (strain CBS 101740 / IMI 381727 / IBT 21946)</name>
    <dbReference type="NCBI Taxonomy" id="767769"/>
    <lineage>
        <taxon>Eukaryota</taxon>
        <taxon>Fungi</taxon>
        <taxon>Dikarya</taxon>
        <taxon>Ascomycota</taxon>
        <taxon>Pezizomycotina</taxon>
        <taxon>Eurotiomycetes</taxon>
        <taxon>Eurotiomycetidae</taxon>
        <taxon>Eurotiales</taxon>
        <taxon>Aspergillaceae</taxon>
        <taxon>Aspergillus</taxon>
        <taxon>Aspergillus subgen. Circumdati</taxon>
    </lineage>
</organism>
<gene>
    <name evidence="8" type="ORF">ASPBRDRAFT_503913</name>
</gene>
<dbReference type="SUPFAM" id="SSF52833">
    <property type="entry name" value="Thioredoxin-like"/>
    <property type="match status" value="1"/>
</dbReference>